<name>R7RXV3_STEHR</name>
<dbReference type="RefSeq" id="XP_007311200.1">
    <property type="nucleotide sequence ID" value="XM_007311138.1"/>
</dbReference>
<evidence type="ECO:0000313" key="1">
    <source>
        <dbReference type="EMBL" id="EIM79623.1"/>
    </source>
</evidence>
<dbReference type="Proteomes" id="UP000053927">
    <property type="component" value="Unassembled WGS sequence"/>
</dbReference>
<evidence type="ECO:0000313" key="2">
    <source>
        <dbReference type="Proteomes" id="UP000053927"/>
    </source>
</evidence>
<dbReference type="KEGG" id="shs:STEHIDRAFT_163448"/>
<dbReference type="AlphaFoldDB" id="R7RXV3"/>
<dbReference type="EMBL" id="JH687402">
    <property type="protein sequence ID" value="EIM79623.1"/>
    <property type="molecule type" value="Genomic_DNA"/>
</dbReference>
<sequence length="138" mass="15331">MMKYRQAADFSSQTIVLRTARSRDDLGSGTSSDFTRHLSPWVAHTPAYWQRRPRINKKNDHDDGYLWQRASTSLRLSSPRPGASLSLALSVAQAQAVRSSSNVAAAIDFLDNQPPQQRLSFPITGFGQVVNTYAYVSS</sequence>
<keyword evidence="2" id="KW-1185">Reference proteome</keyword>
<protein>
    <submittedName>
        <fullName evidence="1">Uncharacterized protein</fullName>
    </submittedName>
</protein>
<gene>
    <name evidence="1" type="ORF">STEHIDRAFT_163448</name>
</gene>
<dbReference type="GeneID" id="18802347"/>
<reference evidence="2" key="1">
    <citation type="journal article" date="2012" name="Science">
        <title>The Paleozoic origin of enzymatic lignin decomposition reconstructed from 31 fungal genomes.</title>
        <authorList>
            <person name="Floudas D."/>
            <person name="Binder M."/>
            <person name="Riley R."/>
            <person name="Barry K."/>
            <person name="Blanchette R.A."/>
            <person name="Henrissat B."/>
            <person name="Martinez A.T."/>
            <person name="Otillar R."/>
            <person name="Spatafora J.W."/>
            <person name="Yadav J.S."/>
            <person name="Aerts A."/>
            <person name="Benoit I."/>
            <person name="Boyd A."/>
            <person name="Carlson A."/>
            <person name="Copeland A."/>
            <person name="Coutinho P.M."/>
            <person name="de Vries R.P."/>
            <person name="Ferreira P."/>
            <person name="Findley K."/>
            <person name="Foster B."/>
            <person name="Gaskell J."/>
            <person name="Glotzer D."/>
            <person name="Gorecki P."/>
            <person name="Heitman J."/>
            <person name="Hesse C."/>
            <person name="Hori C."/>
            <person name="Igarashi K."/>
            <person name="Jurgens J.A."/>
            <person name="Kallen N."/>
            <person name="Kersten P."/>
            <person name="Kohler A."/>
            <person name="Kuees U."/>
            <person name="Kumar T.K.A."/>
            <person name="Kuo A."/>
            <person name="LaButti K."/>
            <person name="Larrondo L.F."/>
            <person name="Lindquist E."/>
            <person name="Ling A."/>
            <person name="Lombard V."/>
            <person name="Lucas S."/>
            <person name="Lundell T."/>
            <person name="Martin R."/>
            <person name="McLaughlin D.J."/>
            <person name="Morgenstern I."/>
            <person name="Morin E."/>
            <person name="Murat C."/>
            <person name="Nagy L.G."/>
            <person name="Nolan M."/>
            <person name="Ohm R.A."/>
            <person name="Patyshakuliyeva A."/>
            <person name="Rokas A."/>
            <person name="Ruiz-Duenas F.J."/>
            <person name="Sabat G."/>
            <person name="Salamov A."/>
            <person name="Samejima M."/>
            <person name="Schmutz J."/>
            <person name="Slot J.C."/>
            <person name="St John F."/>
            <person name="Stenlid J."/>
            <person name="Sun H."/>
            <person name="Sun S."/>
            <person name="Syed K."/>
            <person name="Tsang A."/>
            <person name="Wiebenga A."/>
            <person name="Young D."/>
            <person name="Pisabarro A."/>
            <person name="Eastwood D.C."/>
            <person name="Martin F."/>
            <person name="Cullen D."/>
            <person name="Grigoriev I.V."/>
            <person name="Hibbett D.S."/>
        </authorList>
    </citation>
    <scope>NUCLEOTIDE SEQUENCE [LARGE SCALE GENOMIC DNA]</scope>
    <source>
        <strain evidence="2">FP-91666</strain>
    </source>
</reference>
<accession>R7RXV3</accession>
<proteinExistence type="predicted"/>
<organism evidence="1 2">
    <name type="scientific">Stereum hirsutum (strain FP-91666)</name>
    <name type="common">White-rot fungus</name>
    <dbReference type="NCBI Taxonomy" id="721885"/>
    <lineage>
        <taxon>Eukaryota</taxon>
        <taxon>Fungi</taxon>
        <taxon>Dikarya</taxon>
        <taxon>Basidiomycota</taxon>
        <taxon>Agaricomycotina</taxon>
        <taxon>Agaricomycetes</taxon>
        <taxon>Russulales</taxon>
        <taxon>Stereaceae</taxon>
        <taxon>Stereum</taxon>
    </lineage>
</organism>